<comment type="caution">
    <text evidence="1">The sequence shown here is derived from an EMBL/GenBank/DDBJ whole genome shotgun (WGS) entry which is preliminary data.</text>
</comment>
<feature type="non-terminal residue" evidence="1">
    <location>
        <position position="1"/>
    </location>
</feature>
<reference evidence="1 2" key="1">
    <citation type="submission" date="2015-01" db="EMBL/GenBank/DDBJ databases">
        <title>Evolution of Trichinella species and genotypes.</title>
        <authorList>
            <person name="Korhonen P.K."/>
            <person name="Edoardo P."/>
            <person name="Giuseppe L.R."/>
            <person name="Gasser R.B."/>
        </authorList>
    </citation>
    <scope>NUCLEOTIDE SEQUENCE [LARGE SCALE GENOMIC DNA]</scope>
    <source>
        <strain evidence="1">ISS588</strain>
    </source>
</reference>
<dbReference type="EMBL" id="JYDS01000850">
    <property type="protein sequence ID" value="KRZ00383.1"/>
    <property type="molecule type" value="Genomic_DNA"/>
</dbReference>
<organism evidence="1 2">
    <name type="scientific">Trichinella pseudospiralis</name>
    <name type="common">Parasitic roundworm</name>
    <dbReference type="NCBI Taxonomy" id="6337"/>
    <lineage>
        <taxon>Eukaryota</taxon>
        <taxon>Metazoa</taxon>
        <taxon>Ecdysozoa</taxon>
        <taxon>Nematoda</taxon>
        <taxon>Enoplea</taxon>
        <taxon>Dorylaimia</taxon>
        <taxon>Trichinellida</taxon>
        <taxon>Trichinellidae</taxon>
        <taxon>Trichinella</taxon>
    </lineage>
</organism>
<evidence type="ECO:0000313" key="1">
    <source>
        <dbReference type="EMBL" id="KRZ00383.1"/>
    </source>
</evidence>
<accession>A0A0V1GQG9</accession>
<gene>
    <name evidence="1" type="ORF">T4B_10735</name>
</gene>
<name>A0A0V1GQG9_TRIPS</name>
<dbReference type="Proteomes" id="UP000054805">
    <property type="component" value="Unassembled WGS sequence"/>
</dbReference>
<evidence type="ECO:0000313" key="2">
    <source>
        <dbReference type="Proteomes" id="UP000054805"/>
    </source>
</evidence>
<dbReference type="AlphaFoldDB" id="A0A0V1GQG9"/>
<sequence>LQIVHDRTSSGYYTTAGTTQVHALKYLAIPEIKNTVSYFHFSHIILVSWNLDPADAVVSLMSMTIYGKASRLLCRHLLYQASTKSFLNDAEYFSFYHHLVVVVLHCRLRDGRSWHEIIGSLTVQSCILRVCCAKEVHNHKRTKVQSKGIQANERIVERRSDYANFFTAKGIAWG</sequence>
<proteinExistence type="predicted"/>
<protein>
    <submittedName>
        <fullName evidence="1">Uncharacterized protein</fullName>
    </submittedName>
</protein>
<keyword evidence="2" id="KW-1185">Reference proteome</keyword>